<keyword evidence="1" id="KW-0863">Zinc-finger</keyword>
<evidence type="ECO:0000259" key="2">
    <source>
        <dbReference type="PROSITE" id="PS50966"/>
    </source>
</evidence>
<dbReference type="EnsemblBacteria" id="ABD39816">
    <property type="protein sequence ID" value="ABD39816"/>
    <property type="gene ID" value="Mhun_0038"/>
</dbReference>
<dbReference type="AlphaFoldDB" id="Q2FQD7"/>
<accession>Q2FQD7</accession>
<gene>
    <name evidence="3" type="ordered locus">Mhun_0038</name>
</gene>
<keyword evidence="4" id="KW-1185">Reference proteome</keyword>
<dbReference type="PROSITE" id="PS50966">
    <property type="entry name" value="ZF_SWIM"/>
    <property type="match status" value="1"/>
</dbReference>
<evidence type="ECO:0000313" key="3">
    <source>
        <dbReference type="EMBL" id="ABD39816.1"/>
    </source>
</evidence>
<dbReference type="RefSeq" id="WP_011447113.1">
    <property type="nucleotide sequence ID" value="NC_007796.1"/>
</dbReference>
<dbReference type="Proteomes" id="UP000001941">
    <property type="component" value="Chromosome"/>
</dbReference>
<dbReference type="EMBL" id="CP000254">
    <property type="protein sequence ID" value="ABD39816.1"/>
    <property type="molecule type" value="Genomic_DNA"/>
</dbReference>
<reference evidence="4" key="1">
    <citation type="journal article" date="2016" name="Stand. Genomic Sci.">
        <title>Complete genome sequence of Methanospirillum hungatei type strain JF1.</title>
        <authorList>
            <person name="Gunsalus R.P."/>
            <person name="Cook L.E."/>
            <person name="Crable B."/>
            <person name="Rohlin L."/>
            <person name="McDonald E."/>
            <person name="Mouttaki H."/>
            <person name="Sieber J.R."/>
            <person name="Poweleit N."/>
            <person name="Zhou H."/>
            <person name="Lapidus A.L."/>
            <person name="Daligault H.E."/>
            <person name="Land M."/>
            <person name="Gilna P."/>
            <person name="Ivanova N."/>
            <person name="Kyrpides N."/>
            <person name="Culley D.E."/>
            <person name="McInerney M.J."/>
        </authorList>
    </citation>
    <scope>NUCLEOTIDE SEQUENCE [LARGE SCALE GENOMIC DNA]</scope>
    <source>
        <strain evidence="4">ATCC 27890 / DSM 864 / NBRC 100397 / JF-1</strain>
    </source>
</reference>
<dbReference type="KEGG" id="mhu:Mhun_0038"/>
<dbReference type="Pfam" id="PF04434">
    <property type="entry name" value="SWIM"/>
    <property type="match status" value="1"/>
</dbReference>
<dbReference type="InParanoid" id="Q2FQD7"/>
<dbReference type="HOGENOM" id="CLU_153623_0_0_2"/>
<dbReference type="InterPro" id="IPR007527">
    <property type="entry name" value="Znf_SWIM"/>
</dbReference>
<dbReference type="OrthoDB" id="31559at2157"/>
<organism evidence="3 4">
    <name type="scientific">Methanospirillum hungatei JF-1 (strain ATCC 27890 / DSM 864 / NBRC 100397 / JF-1)</name>
    <dbReference type="NCBI Taxonomy" id="323259"/>
    <lineage>
        <taxon>Archaea</taxon>
        <taxon>Methanobacteriati</taxon>
        <taxon>Methanobacteriota</taxon>
        <taxon>Stenosarchaea group</taxon>
        <taxon>Methanomicrobia</taxon>
        <taxon>Methanomicrobiales</taxon>
        <taxon>Methanospirillaceae</taxon>
        <taxon>Methanospirillum</taxon>
    </lineage>
</organism>
<dbReference type="GeneID" id="3923667"/>
<protein>
    <submittedName>
        <fullName evidence="3">Zinc finger, SWIM-type</fullName>
    </submittedName>
</protein>
<keyword evidence="1" id="KW-0479">Metal-binding</keyword>
<keyword evidence="1" id="KW-0862">Zinc</keyword>
<evidence type="ECO:0000313" key="4">
    <source>
        <dbReference type="Proteomes" id="UP000001941"/>
    </source>
</evidence>
<dbReference type="STRING" id="323259.Mhun_0038"/>
<name>Q2FQD7_METHJ</name>
<sequence length="117" mass="13834">MKSPIDILHETNILDERMRKRISGYYRHRGEKALEIVDDDRVKRYRDFFVVVGETGEYVVEGNYCSCEDFLHRGTVCAHVLAVCIARAIGRYELIDLWYYQDLKEQGIIPYRIQTDI</sequence>
<dbReference type="GO" id="GO:0008270">
    <property type="term" value="F:zinc ion binding"/>
    <property type="evidence" value="ECO:0007669"/>
    <property type="project" value="UniProtKB-KW"/>
</dbReference>
<evidence type="ECO:0000256" key="1">
    <source>
        <dbReference type="PROSITE-ProRule" id="PRU00325"/>
    </source>
</evidence>
<feature type="domain" description="SWIM-type" evidence="2">
    <location>
        <begin position="48"/>
        <end position="88"/>
    </location>
</feature>
<dbReference type="eggNOG" id="arCOG01121">
    <property type="taxonomic scope" value="Archaea"/>
</dbReference>
<proteinExistence type="predicted"/>